<dbReference type="PROSITE" id="PS00135">
    <property type="entry name" value="TRYPSIN_SER"/>
    <property type="match status" value="1"/>
</dbReference>
<gene>
    <name evidence="11" type="primary">LOC396700</name>
</gene>
<keyword evidence="2" id="KW-0732">Signal</keyword>
<evidence type="ECO:0000256" key="4">
    <source>
        <dbReference type="ARBA" id="ARBA00022825"/>
    </source>
</evidence>
<dbReference type="Ensembl" id="ENSSSCT00015029413.1">
    <property type="protein sequence ID" value="ENSSSCP00015011562.1"/>
    <property type="gene ID" value="ENSSSCG00015022246.1"/>
</dbReference>
<dbReference type="Pfam" id="PF00089">
    <property type="entry name" value="Trypsin"/>
    <property type="match status" value="1"/>
</dbReference>
<dbReference type="InterPro" id="IPR001314">
    <property type="entry name" value="Peptidase_S1A"/>
</dbReference>
<dbReference type="Proteomes" id="UP000694722">
    <property type="component" value="Unplaced"/>
</dbReference>
<dbReference type="Proteomes" id="UP000694726">
    <property type="component" value="Unplaced"/>
</dbReference>
<dbReference type="Gene3D" id="2.40.10.10">
    <property type="entry name" value="Trypsin-like serine proteases"/>
    <property type="match status" value="2"/>
</dbReference>
<dbReference type="PROSITE" id="PS00134">
    <property type="entry name" value="TRYPSIN_HIS"/>
    <property type="match status" value="1"/>
</dbReference>
<accession>A0A8D1DVM1</accession>
<dbReference type="GO" id="GO:0006508">
    <property type="term" value="P:proteolysis"/>
    <property type="evidence" value="ECO:0007669"/>
    <property type="project" value="UniProtKB-KW"/>
</dbReference>
<dbReference type="Ensembl" id="ENSSSCT00050108693.1">
    <property type="protein sequence ID" value="ENSSSCP00050048293.1"/>
    <property type="gene ID" value="ENSSSCG00050078790.1"/>
</dbReference>
<proteinExistence type="predicted"/>
<dbReference type="Ensembl" id="ENSSSCT00040029472.1">
    <property type="protein sequence ID" value="ENSSSCP00040012332.1"/>
    <property type="gene ID" value="ENSSSCG00040021973.1"/>
</dbReference>
<keyword evidence="6" id="KW-1015">Disulfide bond</keyword>
<feature type="domain" description="Peptidase S1" evidence="10">
    <location>
        <begin position="71"/>
        <end position="312"/>
    </location>
</feature>
<name>A0A8D1DVM1_PIG</name>
<evidence type="ECO:0000256" key="8">
    <source>
        <dbReference type="RuleBase" id="RU363034"/>
    </source>
</evidence>
<dbReference type="Proteomes" id="UP000694571">
    <property type="component" value="Unplaced"/>
</dbReference>
<keyword evidence="5" id="KW-0865">Zymogen</keyword>
<dbReference type="InterPro" id="IPR001254">
    <property type="entry name" value="Trypsin_dom"/>
</dbReference>
<keyword evidence="3 8" id="KW-0378">Hydrolase</keyword>
<evidence type="ECO:0000256" key="6">
    <source>
        <dbReference type="ARBA" id="ARBA00023157"/>
    </source>
</evidence>
<evidence type="ECO:0000256" key="2">
    <source>
        <dbReference type="ARBA" id="ARBA00022729"/>
    </source>
</evidence>
<dbReference type="Proteomes" id="UP000694723">
    <property type="component" value="Unplaced"/>
</dbReference>
<dbReference type="InterPro" id="IPR009003">
    <property type="entry name" value="Peptidase_S1_PA"/>
</dbReference>
<dbReference type="FunFam" id="2.40.10.10:FF:000016">
    <property type="entry name" value="Tryptase beta-2"/>
    <property type="match status" value="1"/>
</dbReference>
<sequence length="317" mass="34581">MRARTEGDPAPPQRQPAPPATHPSQKLVLGVQASPPGPPRMLWLLFLTLPCLGGSVPVTPGRGPRHELVGIVGGHDVSTWKYPWQVSLRSYRVKLGRWMHHCGGSLVHPQWVLTAAHCVDSHNLKPQDVRVQVGQLKLYDGDQLTKVKQIIRHPKYLGFAKGGADIALLQLEAPLTLSARVNVVGTPSATLKVPKGKRCSVTGWGNIKHNLSLPPPYHLQEVEVPIVANKVCNKHYRTGPNSKPIKADMLCAGSKGLDSCQGDSGGPLMCSWNGTWVQVGIVSWGRGCGLHNFPGVYIRVMSYVSWIYQYVPRSPGP</sequence>
<dbReference type="CDD" id="cd00190">
    <property type="entry name" value="Tryp_SPc"/>
    <property type="match status" value="1"/>
</dbReference>
<evidence type="ECO:0000256" key="3">
    <source>
        <dbReference type="ARBA" id="ARBA00022801"/>
    </source>
</evidence>
<dbReference type="GO" id="GO:0004252">
    <property type="term" value="F:serine-type endopeptidase activity"/>
    <property type="evidence" value="ECO:0007669"/>
    <property type="project" value="InterPro"/>
</dbReference>
<dbReference type="Ensembl" id="ENSSSCT00060098738.1">
    <property type="protein sequence ID" value="ENSSSCP00060042838.1"/>
    <property type="gene ID" value="ENSSSCG00060072255.1"/>
</dbReference>
<feature type="region of interest" description="Disordered" evidence="9">
    <location>
        <begin position="1"/>
        <end position="24"/>
    </location>
</feature>
<keyword evidence="7" id="KW-0325">Glycoprotein</keyword>
<evidence type="ECO:0000256" key="9">
    <source>
        <dbReference type="SAM" id="MobiDB-lite"/>
    </source>
</evidence>
<feature type="compositionally biased region" description="Pro residues" evidence="9">
    <location>
        <begin position="9"/>
        <end position="21"/>
    </location>
</feature>
<evidence type="ECO:0000313" key="12">
    <source>
        <dbReference type="Proteomes" id="UP000694722"/>
    </source>
</evidence>
<organism evidence="11 12">
    <name type="scientific">Sus scrofa</name>
    <name type="common">Pig</name>
    <dbReference type="NCBI Taxonomy" id="9823"/>
    <lineage>
        <taxon>Eukaryota</taxon>
        <taxon>Metazoa</taxon>
        <taxon>Chordata</taxon>
        <taxon>Craniata</taxon>
        <taxon>Vertebrata</taxon>
        <taxon>Euteleostomi</taxon>
        <taxon>Mammalia</taxon>
        <taxon>Eutheria</taxon>
        <taxon>Laurasiatheria</taxon>
        <taxon>Artiodactyla</taxon>
        <taxon>Suina</taxon>
        <taxon>Suidae</taxon>
        <taxon>Sus</taxon>
    </lineage>
</organism>
<evidence type="ECO:0000256" key="5">
    <source>
        <dbReference type="ARBA" id="ARBA00023145"/>
    </source>
</evidence>
<dbReference type="SUPFAM" id="SSF50494">
    <property type="entry name" value="Trypsin-like serine proteases"/>
    <property type="match status" value="1"/>
</dbReference>
<dbReference type="InterPro" id="IPR018114">
    <property type="entry name" value="TRYPSIN_HIS"/>
</dbReference>
<evidence type="ECO:0000256" key="1">
    <source>
        <dbReference type="ARBA" id="ARBA00022670"/>
    </source>
</evidence>
<dbReference type="PANTHER" id="PTHR24253:SF144">
    <property type="entry name" value="CHYMOTRYPSIN-LIKE PROTEASE CTRL-1-RELATED"/>
    <property type="match status" value="1"/>
</dbReference>
<reference evidence="11" key="1">
    <citation type="submission" date="2025-05" db="UniProtKB">
        <authorList>
            <consortium name="Ensembl"/>
        </authorList>
    </citation>
    <scope>IDENTIFICATION</scope>
</reference>
<dbReference type="PANTHER" id="PTHR24253">
    <property type="entry name" value="TRANSMEMBRANE PROTEASE SERINE"/>
    <property type="match status" value="1"/>
</dbReference>
<dbReference type="AlphaFoldDB" id="A0A8D1DVM1"/>
<evidence type="ECO:0000259" key="10">
    <source>
        <dbReference type="PROSITE" id="PS50240"/>
    </source>
</evidence>
<evidence type="ECO:0000256" key="7">
    <source>
        <dbReference type="ARBA" id="ARBA00023180"/>
    </source>
</evidence>
<dbReference type="InterPro" id="IPR043504">
    <property type="entry name" value="Peptidase_S1_PA_chymotrypsin"/>
</dbReference>
<dbReference type="FunFam" id="2.40.10.10:FF:000004">
    <property type="entry name" value="Tryptase gamma 1"/>
    <property type="match status" value="1"/>
</dbReference>
<keyword evidence="4 8" id="KW-0720">Serine protease</keyword>
<dbReference type="InterPro" id="IPR033116">
    <property type="entry name" value="TRYPSIN_SER"/>
</dbReference>
<dbReference type="PROSITE" id="PS50240">
    <property type="entry name" value="TRYPSIN_DOM"/>
    <property type="match status" value="1"/>
</dbReference>
<dbReference type="PRINTS" id="PR00722">
    <property type="entry name" value="CHYMOTRYPSIN"/>
</dbReference>
<keyword evidence="1 8" id="KW-0645">Protease</keyword>
<protein>
    <recommendedName>
        <fullName evidence="10">Peptidase S1 domain-containing protein</fullName>
    </recommendedName>
</protein>
<evidence type="ECO:0000313" key="11">
    <source>
        <dbReference type="Ensembl" id="ENSSSCP00040012332.1"/>
    </source>
</evidence>
<dbReference type="SMART" id="SM00020">
    <property type="entry name" value="Tryp_SPc"/>
    <property type="match status" value="1"/>
</dbReference>